<proteinExistence type="inferred from homology"/>
<dbReference type="OrthoDB" id="9761577at2"/>
<evidence type="ECO:0000256" key="10">
    <source>
        <dbReference type="RuleBase" id="RU361207"/>
    </source>
</evidence>
<dbReference type="EC" id="2.4.1.25" evidence="3 10"/>
<dbReference type="PANTHER" id="PTHR32438:SF5">
    <property type="entry name" value="4-ALPHA-GLUCANOTRANSFERASE DPE1, CHLOROPLASTIC_AMYLOPLASTIC"/>
    <property type="match status" value="1"/>
</dbReference>
<dbReference type="Pfam" id="PF02446">
    <property type="entry name" value="Glyco_hydro_77"/>
    <property type="match status" value="1"/>
</dbReference>
<dbReference type="PANTHER" id="PTHR32438">
    <property type="entry name" value="4-ALPHA-GLUCANOTRANSFERASE DPE1, CHLOROPLASTIC/AMYLOPLASTIC"/>
    <property type="match status" value="1"/>
</dbReference>
<name>A0A2Z6B1Z0_9BACT</name>
<dbReference type="Proteomes" id="UP000269883">
    <property type="component" value="Chromosome"/>
</dbReference>
<evidence type="ECO:0000313" key="11">
    <source>
        <dbReference type="EMBL" id="BBD09514.1"/>
    </source>
</evidence>
<dbReference type="GO" id="GO:0004134">
    <property type="term" value="F:4-alpha-glucanotransferase activity"/>
    <property type="evidence" value="ECO:0007669"/>
    <property type="project" value="UniProtKB-EC"/>
</dbReference>
<evidence type="ECO:0000256" key="6">
    <source>
        <dbReference type="ARBA" id="ARBA00022679"/>
    </source>
</evidence>
<comment type="catalytic activity">
    <reaction evidence="1 10">
        <text>Transfers a segment of a (1-&gt;4)-alpha-D-glucan to a new position in an acceptor, which may be glucose or a (1-&gt;4)-alpha-D-glucan.</text>
        <dbReference type="EC" id="2.4.1.25"/>
    </reaction>
</comment>
<dbReference type="Gene3D" id="3.20.20.80">
    <property type="entry name" value="Glycosidases"/>
    <property type="match status" value="1"/>
</dbReference>
<evidence type="ECO:0000256" key="3">
    <source>
        <dbReference type="ARBA" id="ARBA00012560"/>
    </source>
</evidence>
<sequence>MLELRSAGILLHLTSLPSAHGIGGLGPEAYEFADFLEQTGQRIWQILPLTPTSLSTHNDPYHSISAFAGNPLLISLEFLLEAGWLTPEDIAAPPIFPEDSVDFAAVTAWKEPLLNKAFNAFEPDDEPDFQRFCTRNHHWLDDYALFSALRQRYANMPWTSWPEPLRDRNPEALVRAGLDLGEEIQRAKFLQWVFDNQWESLRAYCAKRRISLFGDMPIYVDMESADLWANPNLWKLDEDLKPTVVAGVPPDYFSATGQLWESPIYDWDEHEKEEFKWWLRRIHRNLDLFDFLRIDHFRGLIAFWEVPAGESTAMNGEWVEAPVCKFLDTLYASRPSLPLIAEDLGVITPDVRETMRAYNLPGMKILLFAFGDDLPTNPYAPHNIEPFSLVYTGTHDNNPVQAWYDEEADAETRDRLVQYIGHSLNSEDLHWALIRMALGSPARLAVIPVQDLLGLGAEARMNRPGNLKGNWHWRMKDGSLTPEICERLRELTRLYGRE</sequence>
<accession>A0A2Z6B1Z0</accession>
<evidence type="ECO:0000256" key="8">
    <source>
        <dbReference type="ARBA" id="ARBA00031423"/>
    </source>
</evidence>
<dbReference type="GO" id="GO:0005975">
    <property type="term" value="P:carbohydrate metabolic process"/>
    <property type="evidence" value="ECO:0007669"/>
    <property type="project" value="InterPro"/>
</dbReference>
<dbReference type="KEGG" id="dfl:DFE_2788"/>
<evidence type="ECO:0000256" key="7">
    <source>
        <dbReference type="ARBA" id="ARBA00023277"/>
    </source>
</evidence>
<evidence type="ECO:0000313" key="12">
    <source>
        <dbReference type="Proteomes" id="UP000269883"/>
    </source>
</evidence>
<dbReference type="SUPFAM" id="SSF51445">
    <property type="entry name" value="(Trans)glycosidases"/>
    <property type="match status" value="1"/>
</dbReference>
<keyword evidence="6 10" id="KW-0808">Transferase</keyword>
<gene>
    <name evidence="11" type="primary">malQ</name>
    <name evidence="11" type="ORF">DFE_2788</name>
</gene>
<evidence type="ECO:0000256" key="5">
    <source>
        <dbReference type="ARBA" id="ARBA00022676"/>
    </source>
</evidence>
<organism evidence="11 12">
    <name type="scientific">Desulfovibrio ferrophilus</name>
    <dbReference type="NCBI Taxonomy" id="241368"/>
    <lineage>
        <taxon>Bacteria</taxon>
        <taxon>Pseudomonadati</taxon>
        <taxon>Thermodesulfobacteriota</taxon>
        <taxon>Desulfovibrionia</taxon>
        <taxon>Desulfovibrionales</taxon>
        <taxon>Desulfovibrionaceae</taxon>
        <taxon>Desulfovibrio</taxon>
    </lineage>
</organism>
<dbReference type="NCBIfam" id="NF011080">
    <property type="entry name" value="PRK14508.1-3"/>
    <property type="match status" value="1"/>
</dbReference>
<reference evidence="11 12" key="1">
    <citation type="journal article" date="2018" name="Sci. Adv.">
        <title>Multi-heme cytochromes provide a pathway for survival in energy-limited environments.</title>
        <authorList>
            <person name="Deng X."/>
            <person name="Dohmae N."/>
            <person name="Nealson K.H."/>
            <person name="Hashimoto K."/>
            <person name="Okamoto A."/>
        </authorList>
    </citation>
    <scope>NUCLEOTIDE SEQUENCE [LARGE SCALE GENOMIC DNA]</scope>
    <source>
        <strain evidence="11 12">IS5</strain>
    </source>
</reference>
<evidence type="ECO:0000256" key="9">
    <source>
        <dbReference type="ARBA" id="ARBA00031501"/>
    </source>
</evidence>
<keyword evidence="5 10" id="KW-0328">Glycosyltransferase</keyword>
<dbReference type="InterPro" id="IPR017853">
    <property type="entry name" value="GH"/>
</dbReference>
<dbReference type="InterPro" id="IPR003385">
    <property type="entry name" value="Glyco_hydro_77"/>
</dbReference>
<evidence type="ECO:0000256" key="2">
    <source>
        <dbReference type="ARBA" id="ARBA00005684"/>
    </source>
</evidence>
<protein>
    <recommendedName>
        <fullName evidence="4 10">4-alpha-glucanotransferase</fullName>
        <ecNumber evidence="3 10">2.4.1.25</ecNumber>
    </recommendedName>
    <alternativeName>
        <fullName evidence="8 10">Amylomaltase</fullName>
    </alternativeName>
    <alternativeName>
        <fullName evidence="9 10">Disproportionating enzyme</fullName>
    </alternativeName>
</protein>
<keyword evidence="7 10" id="KW-0119">Carbohydrate metabolism</keyword>
<evidence type="ECO:0000256" key="1">
    <source>
        <dbReference type="ARBA" id="ARBA00000439"/>
    </source>
</evidence>
<comment type="similarity">
    <text evidence="2 10">Belongs to the disproportionating enzyme family.</text>
</comment>
<evidence type="ECO:0000256" key="4">
    <source>
        <dbReference type="ARBA" id="ARBA00020295"/>
    </source>
</evidence>
<dbReference type="NCBIfam" id="TIGR00217">
    <property type="entry name" value="malQ"/>
    <property type="match status" value="1"/>
</dbReference>
<dbReference type="RefSeq" id="WP_126380523.1">
    <property type="nucleotide sequence ID" value="NZ_AP017378.1"/>
</dbReference>
<keyword evidence="12" id="KW-1185">Reference proteome</keyword>
<dbReference type="EMBL" id="AP017378">
    <property type="protein sequence ID" value="BBD09514.1"/>
    <property type="molecule type" value="Genomic_DNA"/>
</dbReference>
<dbReference type="AlphaFoldDB" id="A0A2Z6B1Z0"/>